<dbReference type="AlphaFoldDB" id="A0AA96DHY4"/>
<name>A0AA96DHY4_9BACT</name>
<dbReference type="PANTHER" id="PTHR32182">
    <property type="entry name" value="DNA REPLICATION AND REPAIR PROTEIN RECF"/>
    <property type="match status" value="1"/>
</dbReference>
<dbReference type="InterPro" id="IPR017871">
    <property type="entry name" value="ABC_transporter-like_CS"/>
</dbReference>
<evidence type="ECO:0000256" key="2">
    <source>
        <dbReference type="ARBA" id="ARBA00022840"/>
    </source>
</evidence>
<dbReference type="CDD" id="cd00267">
    <property type="entry name" value="ABC_ATPase"/>
    <property type="match status" value="1"/>
</dbReference>
<sequence>MKLQFLKPYPNSSITKKFDDIELNDFTVITGKNGVGKTHFLEAMVHNQNYINIEGNSNVIYFNYNDFIIDNTNNNKKILKKRNSNSNQIAHDINEIRNKVNSKIFSPFYRFFDDKTTLAQNFYTYLTGKISYLYIPSWENCRDEILAISSDEDTLQRMYNKLKELIDVFLQTEDQKFHNYINKAQSLNISFSGLTASHFEYQESWLGQLLENEFKEYIKKYDKVKKDIEAKSSDESTIAEIKKKTIDIVGIPPWNLLNDILKTYDCNGYLIDEELINKLESFINLQQHSLNIKLKNYKNNKEISLDRLSSGEKTLFALAVALYRQEKDKNLPTVILLDEIDSSLHPSMCKQLLSVLENIFVKKYELKIIMVTHSPSTVALSPDNSIYIMENNDGKISLENKPKEEAIKFLSDGFATYNDGLSFLDKLLNNKKISILTEGKNTKYIEQAIKLIEPSLLDSIEIVKGAEEKTGKSQLKTLFDFVSRIQHNQIIFFVWDSDCEEYKKLKQINKVIPFIFDKNNKNNIAKKGIENLFEEVLFKGFYTEIKKSDGLINKNFEENKKNDFFDLIEKRSKKEDFKNFKPLIDKLKSL</sequence>
<dbReference type="SMART" id="SM00382">
    <property type="entry name" value="AAA"/>
    <property type="match status" value="1"/>
</dbReference>
<keyword evidence="1" id="KW-0547">Nucleotide-binding</keyword>
<dbReference type="EMBL" id="CP135130">
    <property type="protein sequence ID" value="WNP38845.1"/>
    <property type="molecule type" value="Genomic_DNA"/>
</dbReference>
<dbReference type="GO" id="GO:0016887">
    <property type="term" value="F:ATP hydrolysis activity"/>
    <property type="evidence" value="ECO:0007669"/>
    <property type="project" value="InterPro"/>
</dbReference>
<evidence type="ECO:0000313" key="4">
    <source>
        <dbReference type="EMBL" id="WNL28567.1"/>
    </source>
</evidence>
<dbReference type="PANTHER" id="PTHR32182:SF23">
    <property type="entry name" value="ATP BINDING PROTEIN"/>
    <property type="match status" value="1"/>
</dbReference>
<dbReference type="SUPFAM" id="SSF52540">
    <property type="entry name" value="P-loop containing nucleoside triphosphate hydrolases"/>
    <property type="match status" value="1"/>
</dbReference>
<dbReference type="InterPro" id="IPR003593">
    <property type="entry name" value="AAA+_ATPase"/>
</dbReference>
<evidence type="ECO:0000313" key="5">
    <source>
        <dbReference type="EMBL" id="WNL32695.1"/>
    </source>
</evidence>
<gene>
    <name evidence="6" type="ORF">RJG58_03895</name>
    <name evidence="7" type="ORF">RMP69_03895</name>
    <name evidence="4" type="ORF">RMQ65_04200</name>
    <name evidence="5" type="ORF">RMQ67_03895</name>
</gene>
<feature type="domain" description="AAA+ ATPase" evidence="3">
    <location>
        <begin position="23"/>
        <end position="393"/>
    </location>
</feature>
<dbReference type="InterPro" id="IPR003959">
    <property type="entry name" value="ATPase_AAA_core"/>
</dbReference>
<accession>A0AA96DHY4</accession>
<organism evidence="4">
    <name type="scientific">Arcobacter sp. AZ-2023</name>
    <dbReference type="NCBI Taxonomy" id="3074453"/>
    <lineage>
        <taxon>Bacteria</taxon>
        <taxon>Pseudomonadati</taxon>
        <taxon>Campylobacterota</taxon>
        <taxon>Epsilonproteobacteria</taxon>
        <taxon>Campylobacterales</taxon>
        <taxon>Arcobacteraceae</taxon>
        <taxon>Arcobacter</taxon>
    </lineage>
</organism>
<evidence type="ECO:0000259" key="3">
    <source>
        <dbReference type="SMART" id="SM00382"/>
    </source>
</evidence>
<dbReference type="EMBL" id="CP134855">
    <property type="protein sequence ID" value="WNL32695.1"/>
    <property type="molecule type" value="Genomic_DNA"/>
</dbReference>
<proteinExistence type="predicted"/>
<evidence type="ECO:0000313" key="6">
    <source>
        <dbReference type="EMBL" id="WNP38845.1"/>
    </source>
</evidence>
<dbReference type="EMBL" id="CP134853">
    <property type="protein sequence ID" value="WNL28567.1"/>
    <property type="molecule type" value="Genomic_DNA"/>
</dbReference>
<evidence type="ECO:0000256" key="1">
    <source>
        <dbReference type="ARBA" id="ARBA00022741"/>
    </source>
</evidence>
<reference evidence="4" key="1">
    <citation type="submission" date="2023-09" db="EMBL/GenBank/DDBJ databases">
        <title>Arcobacter tbilisiensis sp. nov. isolated from chicken meat in Tbilisi, Georgia.</title>
        <authorList>
            <person name="Matthias R."/>
            <person name="Zautner A.E."/>
        </authorList>
    </citation>
    <scope>NUCLEOTIDE SEQUENCE</scope>
    <source>
        <strain evidence="6">LEO 101</strain>
        <strain evidence="4">LEO 49</strain>
        <strain evidence="7">LEO 50</strain>
        <strain evidence="5">LEO 53</strain>
    </source>
</reference>
<evidence type="ECO:0000313" key="7">
    <source>
        <dbReference type="EMBL" id="WNP40937.1"/>
    </source>
</evidence>
<keyword evidence="2 4" id="KW-0067">ATP-binding</keyword>
<dbReference type="GO" id="GO:0005524">
    <property type="term" value="F:ATP binding"/>
    <property type="evidence" value="ECO:0007669"/>
    <property type="project" value="UniProtKB-KW"/>
</dbReference>
<protein>
    <submittedName>
        <fullName evidence="4">ATP-binding protein</fullName>
    </submittedName>
</protein>
<dbReference type="GO" id="GO:0006302">
    <property type="term" value="P:double-strand break repair"/>
    <property type="evidence" value="ECO:0007669"/>
    <property type="project" value="TreeGrafter"/>
</dbReference>
<dbReference type="PROSITE" id="PS00211">
    <property type="entry name" value="ABC_TRANSPORTER_1"/>
    <property type="match status" value="1"/>
</dbReference>
<dbReference type="Gene3D" id="3.40.50.300">
    <property type="entry name" value="P-loop containing nucleotide triphosphate hydrolases"/>
    <property type="match status" value="1"/>
</dbReference>
<dbReference type="Pfam" id="PF13304">
    <property type="entry name" value="AAA_21"/>
    <property type="match status" value="1"/>
</dbReference>
<dbReference type="GO" id="GO:0000731">
    <property type="term" value="P:DNA synthesis involved in DNA repair"/>
    <property type="evidence" value="ECO:0007669"/>
    <property type="project" value="TreeGrafter"/>
</dbReference>
<dbReference type="EMBL" id="CP135131">
    <property type="protein sequence ID" value="WNP40937.1"/>
    <property type="molecule type" value="Genomic_DNA"/>
</dbReference>
<dbReference type="InterPro" id="IPR027417">
    <property type="entry name" value="P-loop_NTPase"/>
</dbReference>